<dbReference type="GO" id="GO:0030313">
    <property type="term" value="C:cell envelope"/>
    <property type="evidence" value="ECO:0007669"/>
    <property type="project" value="UniProtKB-SubCell"/>
</dbReference>
<reference evidence="6" key="1">
    <citation type="submission" date="2020-10" db="EMBL/GenBank/DDBJ databases">
        <authorList>
            <person name="Gilroy R."/>
        </authorList>
    </citation>
    <scope>NUCLEOTIDE SEQUENCE</scope>
    <source>
        <strain evidence="6">ChiSxjej1B13-7958</strain>
    </source>
</reference>
<evidence type="ECO:0000313" key="6">
    <source>
        <dbReference type="EMBL" id="HIR47760.1"/>
    </source>
</evidence>
<dbReference type="PANTHER" id="PTHR46847">
    <property type="entry name" value="D-ALLOSE-BINDING PERIPLASMIC PROTEIN-RELATED"/>
    <property type="match status" value="1"/>
</dbReference>
<proteinExistence type="inferred from homology"/>
<dbReference type="PANTHER" id="PTHR46847:SF1">
    <property type="entry name" value="D-ALLOSE-BINDING PERIPLASMIC PROTEIN-RELATED"/>
    <property type="match status" value="1"/>
</dbReference>
<evidence type="ECO:0000256" key="4">
    <source>
        <dbReference type="SAM" id="SignalP"/>
    </source>
</evidence>
<evidence type="ECO:0000256" key="1">
    <source>
        <dbReference type="ARBA" id="ARBA00004196"/>
    </source>
</evidence>
<protein>
    <submittedName>
        <fullName evidence="6">Substrate-binding domain-containing protein</fullName>
    </submittedName>
</protein>
<evidence type="ECO:0000259" key="5">
    <source>
        <dbReference type="Pfam" id="PF13407"/>
    </source>
</evidence>
<sequence>MKRSKSIFLCVLLVFFCLCGCSSESAIPTQHSVVLIAKSTRTEFWLSVFAGAEAAATEYNVKLTIIGPETEEDYEAQNAMVERAVQQKAEAIVFSAIDFENNAGAIDAAAQAGVQVVAIDSSVDSAAVKTYIGTDNYAAGRMAAQAALGRVEGTLCVGIVNYDVSSANGQERERGAKEAFEESGRTESVAVINTLAEAETAQADTAALLAEHPEINVLLAFNEPTSVGAAQAVRDLGLSEQVFLVGFDSNVVTVDCLQEGSVDALVVQNPYAMGYLGVESAYRLLSGRNKEVERVVDTSTRIVDRENLFSIDSQKALFAFEQRTN</sequence>
<accession>A0A9D1DEW4</accession>
<feature type="domain" description="Periplasmic binding protein" evidence="5">
    <location>
        <begin position="33"/>
        <end position="288"/>
    </location>
</feature>
<dbReference type="Proteomes" id="UP000824242">
    <property type="component" value="Unassembled WGS sequence"/>
</dbReference>
<name>A0A9D1DEW4_9FIRM</name>
<comment type="similarity">
    <text evidence="2">Belongs to the bacterial solute-binding protein 2 family.</text>
</comment>
<dbReference type="AlphaFoldDB" id="A0A9D1DEW4"/>
<feature type="chain" id="PRO_5039038921" evidence="4">
    <location>
        <begin position="27"/>
        <end position="325"/>
    </location>
</feature>
<dbReference type="InterPro" id="IPR028082">
    <property type="entry name" value="Peripla_BP_I"/>
</dbReference>
<dbReference type="SUPFAM" id="SSF53822">
    <property type="entry name" value="Periplasmic binding protein-like I"/>
    <property type="match status" value="1"/>
</dbReference>
<organism evidence="6 7">
    <name type="scientific">Candidatus Caccousia avicola</name>
    <dbReference type="NCBI Taxonomy" id="2840721"/>
    <lineage>
        <taxon>Bacteria</taxon>
        <taxon>Bacillati</taxon>
        <taxon>Bacillota</taxon>
        <taxon>Clostridia</taxon>
        <taxon>Eubacteriales</taxon>
        <taxon>Oscillospiraceae</taxon>
        <taxon>Oscillospiraceae incertae sedis</taxon>
        <taxon>Candidatus Caccousia</taxon>
    </lineage>
</organism>
<dbReference type="Gene3D" id="3.40.50.2300">
    <property type="match status" value="2"/>
</dbReference>
<evidence type="ECO:0000313" key="7">
    <source>
        <dbReference type="Proteomes" id="UP000824242"/>
    </source>
</evidence>
<reference evidence="6" key="2">
    <citation type="journal article" date="2021" name="PeerJ">
        <title>Extensive microbial diversity within the chicken gut microbiome revealed by metagenomics and culture.</title>
        <authorList>
            <person name="Gilroy R."/>
            <person name="Ravi A."/>
            <person name="Getino M."/>
            <person name="Pursley I."/>
            <person name="Horton D.L."/>
            <person name="Alikhan N.F."/>
            <person name="Baker D."/>
            <person name="Gharbi K."/>
            <person name="Hall N."/>
            <person name="Watson M."/>
            <person name="Adriaenssens E.M."/>
            <person name="Foster-Nyarko E."/>
            <person name="Jarju S."/>
            <person name="Secka A."/>
            <person name="Antonio M."/>
            <person name="Oren A."/>
            <person name="Chaudhuri R.R."/>
            <person name="La Ragione R."/>
            <person name="Hildebrand F."/>
            <person name="Pallen M.J."/>
        </authorList>
    </citation>
    <scope>NUCLEOTIDE SEQUENCE</scope>
    <source>
        <strain evidence="6">ChiSxjej1B13-7958</strain>
    </source>
</reference>
<evidence type="ECO:0000256" key="2">
    <source>
        <dbReference type="ARBA" id="ARBA00007639"/>
    </source>
</evidence>
<dbReference type="GO" id="GO:0030246">
    <property type="term" value="F:carbohydrate binding"/>
    <property type="evidence" value="ECO:0007669"/>
    <property type="project" value="UniProtKB-ARBA"/>
</dbReference>
<dbReference type="InterPro" id="IPR025997">
    <property type="entry name" value="SBP_2_dom"/>
</dbReference>
<feature type="signal peptide" evidence="4">
    <location>
        <begin position="1"/>
        <end position="26"/>
    </location>
</feature>
<dbReference type="EMBL" id="DVGZ01000097">
    <property type="protein sequence ID" value="HIR47760.1"/>
    <property type="molecule type" value="Genomic_DNA"/>
</dbReference>
<keyword evidence="3 4" id="KW-0732">Signal</keyword>
<gene>
    <name evidence="6" type="ORF">IAB89_08940</name>
</gene>
<dbReference type="Pfam" id="PF13407">
    <property type="entry name" value="Peripla_BP_4"/>
    <property type="match status" value="1"/>
</dbReference>
<comment type="caution">
    <text evidence="6">The sequence shown here is derived from an EMBL/GenBank/DDBJ whole genome shotgun (WGS) entry which is preliminary data.</text>
</comment>
<evidence type="ECO:0000256" key="3">
    <source>
        <dbReference type="ARBA" id="ARBA00022729"/>
    </source>
</evidence>
<comment type="subcellular location">
    <subcellularLocation>
        <location evidence="1">Cell envelope</location>
    </subcellularLocation>
</comment>